<feature type="transmembrane region" description="Helical" evidence="6">
    <location>
        <begin position="170"/>
        <end position="188"/>
    </location>
</feature>
<keyword evidence="4 6" id="KW-1133">Transmembrane helix</keyword>
<organism evidence="8 9">
    <name type="scientific">Tritrichomonas foetus</name>
    <dbReference type="NCBI Taxonomy" id="1144522"/>
    <lineage>
        <taxon>Eukaryota</taxon>
        <taxon>Metamonada</taxon>
        <taxon>Parabasalia</taxon>
        <taxon>Tritrichomonadida</taxon>
        <taxon>Tritrichomonadidae</taxon>
        <taxon>Tritrichomonas</taxon>
    </lineage>
</organism>
<comment type="caution">
    <text evidence="8">The sequence shown here is derived from an EMBL/GenBank/DDBJ whole genome shotgun (WGS) entry which is preliminary data.</text>
</comment>
<feature type="transmembrane region" description="Helical" evidence="6">
    <location>
        <begin position="12"/>
        <end position="33"/>
    </location>
</feature>
<dbReference type="GO" id="GO:0016020">
    <property type="term" value="C:membrane"/>
    <property type="evidence" value="ECO:0007669"/>
    <property type="project" value="UniProtKB-SubCell"/>
</dbReference>
<comment type="subcellular location">
    <subcellularLocation>
        <location evidence="1">Membrane</location>
        <topology evidence="1">Multi-pass membrane protein</topology>
    </subcellularLocation>
</comment>
<feature type="transmembrane region" description="Helical" evidence="6">
    <location>
        <begin position="65"/>
        <end position="88"/>
    </location>
</feature>
<evidence type="ECO:0000259" key="7">
    <source>
        <dbReference type="Pfam" id="PF01569"/>
    </source>
</evidence>
<evidence type="ECO:0000256" key="4">
    <source>
        <dbReference type="ARBA" id="ARBA00022989"/>
    </source>
</evidence>
<dbReference type="Gene3D" id="1.20.144.10">
    <property type="entry name" value="Phosphatidic acid phosphatase type 2/haloperoxidase"/>
    <property type="match status" value="1"/>
</dbReference>
<dbReference type="GO" id="GO:0008195">
    <property type="term" value="F:phosphatidate phosphatase activity"/>
    <property type="evidence" value="ECO:0007669"/>
    <property type="project" value="TreeGrafter"/>
</dbReference>
<gene>
    <name evidence="8" type="ORF">TRFO_41839</name>
</gene>
<dbReference type="InterPro" id="IPR036938">
    <property type="entry name" value="PAP2/HPO_sf"/>
</dbReference>
<dbReference type="Proteomes" id="UP000179807">
    <property type="component" value="Unassembled WGS sequence"/>
</dbReference>
<evidence type="ECO:0000256" key="1">
    <source>
        <dbReference type="ARBA" id="ARBA00004141"/>
    </source>
</evidence>
<feature type="transmembrane region" description="Helical" evidence="6">
    <location>
        <begin position="95"/>
        <end position="118"/>
    </location>
</feature>
<dbReference type="EMBL" id="MLAK01000115">
    <property type="protein sequence ID" value="OHT16342.1"/>
    <property type="molecule type" value="Genomic_DNA"/>
</dbReference>
<proteinExistence type="inferred from homology"/>
<sequence>MKKILSQVISIWNYIDGNNFLAVIVSGIFLFIAENQNSNIIFISPQNPQADFPVKTDESLISYKYFNFLIAFIPLLTFLIIKIIQYFFPFKLKPFNVFSVIWIVSSAQILTLAISIYFQKFVGWFQPVFYSKCGYNTQFGSCRELKKSHDDPLSKEENLKYFNSYPSDKVSLAFCSAISIFFIFQKIIDVNFHIEAFLIIPVFFGIFVAAQNVSDHKNHPTDSTFGLFIGFFVSYYILKNKKVYRKDKDHPKERMFREVPQTVP</sequence>
<dbReference type="Pfam" id="PF01569">
    <property type="entry name" value="PAP2"/>
    <property type="match status" value="1"/>
</dbReference>
<feature type="transmembrane region" description="Helical" evidence="6">
    <location>
        <begin position="220"/>
        <end position="238"/>
    </location>
</feature>
<dbReference type="AlphaFoldDB" id="A0A1J4L314"/>
<dbReference type="InterPro" id="IPR043216">
    <property type="entry name" value="PAP-like"/>
</dbReference>
<feature type="transmembrane region" description="Helical" evidence="6">
    <location>
        <begin position="195"/>
        <end position="214"/>
    </location>
</feature>
<evidence type="ECO:0000256" key="3">
    <source>
        <dbReference type="ARBA" id="ARBA00022692"/>
    </source>
</evidence>
<dbReference type="PANTHER" id="PTHR10165:SF35">
    <property type="entry name" value="RE23632P"/>
    <property type="match status" value="1"/>
</dbReference>
<reference evidence="8" key="1">
    <citation type="submission" date="2016-10" db="EMBL/GenBank/DDBJ databases">
        <authorList>
            <person name="Benchimol M."/>
            <person name="Almeida L.G."/>
            <person name="Vasconcelos A.T."/>
            <person name="Perreira-Neves A."/>
            <person name="Rosa I.A."/>
            <person name="Tasca T."/>
            <person name="Bogo M.R."/>
            <person name="de Souza W."/>
        </authorList>
    </citation>
    <scope>NUCLEOTIDE SEQUENCE [LARGE SCALE GENOMIC DNA]</scope>
    <source>
        <strain evidence="8">K</strain>
    </source>
</reference>
<keyword evidence="5 6" id="KW-0472">Membrane</keyword>
<evidence type="ECO:0000313" key="9">
    <source>
        <dbReference type="Proteomes" id="UP000179807"/>
    </source>
</evidence>
<protein>
    <recommendedName>
        <fullName evidence="7">Phosphatidic acid phosphatase type 2/haloperoxidase domain-containing protein</fullName>
    </recommendedName>
</protein>
<keyword evidence="3 6" id="KW-0812">Transmembrane</keyword>
<evidence type="ECO:0000256" key="6">
    <source>
        <dbReference type="SAM" id="Phobius"/>
    </source>
</evidence>
<feature type="domain" description="Phosphatidic acid phosphatase type 2/haloperoxidase" evidence="7">
    <location>
        <begin position="105"/>
        <end position="238"/>
    </location>
</feature>
<name>A0A1J4L314_9EUKA</name>
<dbReference type="GO" id="GO:0046839">
    <property type="term" value="P:phospholipid dephosphorylation"/>
    <property type="evidence" value="ECO:0007669"/>
    <property type="project" value="TreeGrafter"/>
</dbReference>
<evidence type="ECO:0000313" key="8">
    <source>
        <dbReference type="EMBL" id="OHT16342.1"/>
    </source>
</evidence>
<evidence type="ECO:0000256" key="2">
    <source>
        <dbReference type="ARBA" id="ARBA00008816"/>
    </source>
</evidence>
<comment type="similarity">
    <text evidence="2">Belongs to the PA-phosphatase related phosphoesterase family.</text>
</comment>
<evidence type="ECO:0000256" key="5">
    <source>
        <dbReference type="ARBA" id="ARBA00023136"/>
    </source>
</evidence>
<dbReference type="RefSeq" id="XP_068369478.1">
    <property type="nucleotide sequence ID" value="XM_068514002.1"/>
</dbReference>
<dbReference type="PANTHER" id="PTHR10165">
    <property type="entry name" value="LIPID PHOSPHATE PHOSPHATASE"/>
    <property type="match status" value="1"/>
</dbReference>
<dbReference type="SUPFAM" id="SSF48317">
    <property type="entry name" value="Acid phosphatase/Vanadium-dependent haloperoxidase"/>
    <property type="match status" value="1"/>
</dbReference>
<dbReference type="VEuPathDB" id="TrichDB:TRFO_41839"/>
<accession>A0A1J4L314</accession>
<dbReference type="GeneID" id="94848706"/>
<keyword evidence="9" id="KW-1185">Reference proteome</keyword>
<dbReference type="GO" id="GO:0006644">
    <property type="term" value="P:phospholipid metabolic process"/>
    <property type="evidence" value="ECO:0007669"/>
    <property type="project" value="InterPro"/>
</dbReference>
<dbReference type="InterPro" id="IPR000326">
    <property type="entry name" value="PAP2/HPO"/>
</dbReference>